<sequence>MGQDKNHRNGPADCGSVFEGPTIADTTPEPDAPNRKQPKRQMKTHHKIGVFTIFSLFSVAVIVVGVAFALLKRGVDTPVWVIQKVEERLNETIPAGTVAIGSARVELVDGLAPDLVLRDVVYLGGDGKPLAHFDRVQAVFATSPLFSAELHPKRVNLEGARIALRRDRGGQLNVSLGPEVGSGLAATGDINEVILSFKRVFDLPTLNVIEDVSIRKLDFDMVDEQSGKSWTVRNGALAMNTLGGQIDVAVAFSVQMDDGAAAPIALALSAPREGVAATFGMTVRDVDARDIAVQSPALSWLGVLDAPISGALRSEILPDGRLGDLDGTLEIGAGALQPTANTRPIVFRDAKTYFSYDPETAKITFDEVKVRTQTGEFAATGFSYLQEWEGQRPNALVTQFQVQNFAMNPAETLPEPAVFDGGALDMRLRLDPFSLDIGQLSLTTAERHILAKGRVSTEPEGWQTALDLEINTIDHDSLLALWPVKVAPRTRGWLNKNVTGGRIHDVNAAIRTSPGTEPRTSLGYQFSDAQVRYMKSLPPVENGRGYATLFGPTMSIVVEDGGVTAPNGGRLDVAGTVISMPDVRLRPSPMVVDMKVRGEIPAALALLDMEPFNFLSKNGQPLDIANGQADLSARLGFDIVKKVQLKDVDYNVEGALRGVTSDKIVAGKHLVAPELALSVNTEGMEISGQGWLFTAADEARTAAENGVPFNALWQKQFGPEHIGNSKVSGSVELSERFVSAFNLGLPKGMLRGAGTADIDISMEKDEPPAFTFSSDLNQLGLRIPELGWSSSEKQTGRLNVSGLLGTPPQIDALEIEVGGLTANGKVGVGADGDFEAAEFSRVRVGNWLDAPVVLRGRGKGAAPEIQVLGGRIDVRGLKLGGNGGASGGATRGAPITLALDRLVVSDKISLSGFRGNFTGGAGFKGTFNGRLNGEVPVSGTVAPSEHGTAVRVRSEDAGGAFRAAGLFKSATKGAMDLILAPRAQPGTYNGRLTANGVRVKDAPALAGLLNAISVVGLLEQLDDTGLLFTDVIADFVIEPNRVTLTRSSAVGASLGVSMAGQFDTKSNTLNMSGVISPFYLLNGIGSFLTRRGEGLFGFNYDLTGTTAAPRIAVNPFSILTPGMFREIFRVAPPPPPSGIEPAN</sequence>
<keyword evidence="2" id="KW-0472">Membrane</keyword>
<keyword evidence="2" id="KW-1133">Transmembrane helix</keyword>
<protein>
    <recommendedName>
        <fullName evidence="5">AsmA-like C-terminal domain-containing protein</fullName>
    </recommendedName>
</protein>
<keyword evidence="4" id="KW-1185">Reference proteome</keyword>
<dbReference type="PANTHER" id="PTHR30441">
    <property type="entry name" value="DUF748 DOMAIN-CONTAINING PROTEIN"/>
    <property type="match status" value="1"/>
</dbReference>
<feature type="transmembrane region" description="Helical" evidence="2">
    <location>
        <begin position="48"/>
        <end position="71"/>
    </location>
</feature>
<organism evidence="3 4">
    <name type="scientific">Halocynthiibacter halioticoli</name>
    <dbReference type="NCBI Taxonomy" id="2986804"/>
    <lineage>
        <taxon>Bacteria</taxon>
        <taxon>Pseudomonadati</taxon>
        <taxon>Pseudomonadota</taxon>
        <taxon>Alphaproteobacteria</taxon>
        <taxon>Rhodobacterales</taxon>
        <taxon>Paracoccaceae</taxon>
        <taxon>Halocynthiibacter</taxon>
    </lineage>
</organism>
<comment type="caution">
    <text evidence="3">The sequence shown here is derived from an EMBL/GenBank/DDBJ whole genome shotgun (WGS) entry which is preliminary data.</text>
</comment>
<proteinExistence type="predicted"/>
<dbReference type="GO" id="GO:0090313">
    <property type="term" value="P:regulation of protein targeting to membrane"/>
    <property type="evidence" value="ECO:0007669"/>
    <property type="project" value="TreeGrafter"/>
</dbReference>
<dbReference type="AlphaFoldDB" id="A0AAE3J078"/>
<evidence type="ECO:0000256" key="1">
    <source>
        <dbReference type="SAM" id="MobiDB-lite"/>
    </source>
</evidence>
<keyword evidence="2" id="KW-0812">Transmembrane</keyword>
<dbReference type="EMBL" id="JAOYFC010000001">
    <property type="protein sequence ID" value="MCV6824136.1"/>
    <property type="molecule type" value="Genomic_DNA"/>
</dbReference>
<gene>
    <name evidence="3" type="ORF">OH136_06155</name>
</gene>
<dbReference type="InterPro" id="IPR052894">
    <property type="entry name" value="AsmA-related"/>
</dbReference>
<reference evidence="3" key="1">
    <citation type="submission" date="2022-10" db="EMBL/GenBank/DDBJ databases">
        <authorList>
            <person name="Yue Y."/>
        </authorList>
    </citation>
    <scope>NUCLEOTIDE SEQUENCE</scope>
    <source>
        <strain evidence="3">Z654</strain>
    </source>
</reference>
<evidence type="ECO:0000313" key="3">
    <source>
        <dbReference type="EMBL" id="MCV6824136.1"/>
    </source>
</evidence>
<evidence type="ECO:0000313" key="4">
    <source>
        <dbReference type="Proteomes" id="UP001208041"/>
    </source>
</evidence>
<evidence type="ECO:0000256" key="2">
    <source>
        <dbReference type="SAM" id="Phobius"/>
    </source>
</evidence>
<feature type="region of interest" description="Disordered" evidence="1">
    <location>
        <begin position="1"/>
        <end position="41"/>
    </location>
</feature>
<dbReference type="GO" id="GO:0005886">
    <property type="term" value="C:plasma membrane"/>
    <property type="evidence" value="ECO:0007669"/>
    <property type="project" value="TreeGrafter"/>
</dbReference>
<name>A0AAE3J078_9RHOB</name>
<dbReference type="PANTHER" id="PTHR30441:SF4">
    <property type="entry name" value="PROTEIN ASMA"/>
    <property type="match status" value="1"/>
</dbReference>
<dbReference type="Proteomes" id="UP001208041">
    <property type="component" value="Unassembled WGS sequence"/>
</dbReference>
<evidence type="ECO:0008006" key="5">
    <source>
        <dbReference type="Google" id="ProtNLM"/>
    </source>
</evidence>
<accession>A0AAE3J078</accession>